<evidence type="ECO:0000256" key="8">
    <source>
        <dbReference type="PIRSR" id="PIRSR001434-2"/>
    </source>
</evidence>
<evidence type="ECO:0000256" key="4">
    <source>
        <dbReference type="ARBA" id="ARBA00023239"/>
    </source>
</evidence>
<feature type="region of interest" description="Disordered" evidence="10">
    <location>
        <begin position="1"/>
        <end position="26"/>
    </location>
</feature>
<gene>
    <name evidence="11" type="ORF">ALP23_01313</name>
</gene>
<dbReference type="PIRSF" id="PIRSF001434">
    <property type="entry name" value="CGS"/>
    <property type="match status" value="1"/>
</dbReference>
<dbReference type="Pfam" id="PF01053">
    <property type="entry name" value="Cys_Met_Meta_PP"/>
    <property type="match status" value="1"/>
</dbReference>
<dbReference type="Proteomes" id="UP000271152">
    <property type="component" value="Unassembled WGS sequence"/>
</dbReference>
<evidence type="ECO:0000256" key="10">
    <source>
        <dbReference type="SAM" id="MobiDB-lite"/>
    </source>
</evidence>
<dbReference type="PANTHER" id="PTHR43500:SF1">
    <property type="entry name" value="CYSTATHIONINE BETA-LYASE-RELATED"/>
    <property type="match status" value="1"/>
</dbReference>
<dbReference type="PROSITE" id="PS00868">
    <property type="entry name" value="CYS_MET_METAB_PP"/>
    <property type="match status" value="1"/>
</dbReference>
<sequence>MPQDKDPRAHTALSQRGRSAGSGPGIAVNPPVVRLSTVLFDSLESLRQAEIRTTGPERSLTYGANGNPTAFALQDLISELEGAHGTCLYPTGLAAVAQMFQSFLRPGDHVLITESVYGPVRRLAKTMLTAFDIQFDFYAADGSNVESLLKANTRMIYAEVPGSLTFDMCDLPALSQLCKARNLLLAVDNSWGSGVLYKPLELGADISLMALTKYVAGHSDVMMGSVSTTEAHWHTLKTMNTAVGNTVSPDDAYLVLRGARSLAARMAMHERHALQIAQWLQAQPQVARVLYPALPDDPGHAIWKRDFHGCNGLLSFEFNTADRQVLDRFTGALKLFGIGYSWGGFESLITEVEQHGPERGAGPMLRLQVGLESPEDLIADLRNGFAAE</sequence>
<evidence type="ECO:0000256" key="6">
    <source>
        <dbReference type="ARBA" id="ARBA00047517"/>
    </source>
</evidence>
<dbReference type="PANTHER" id="PTHR43500">
    <property type="entry name" value="CYSTATHIONINE BETA-LYASE-RELATED"/>
    <property type="match status" value="1"/>
</dbReference>
<dbReference type="GO" id="GO:0047804">
    <property type="term" value="F:cysteine-S-conjugate beta-lyase activity"/>
    <property type="evidence" value="ECO:0007669"/>
    <property type="project" value="UniProtKB-EC"/>
</dbReference>
<comment type="catalytic activity">
    <reaction evidence="6">
        <text>L,L-cystathionine + H2O = L-homocysteine + pyruvate + NH4(+)</text>
        <dbReference type="Rhea" id="RHEA:13965"/>
        <dbReference type="ChEBI" id="CHEBI:15361"/>
        <dbReference type="ChEBI" id="CHEBI:15377"/>
        <dbReference type="ChEBI" id="CHEBI:28938"/>
        <dbReference type="ChEBI" id="CHEBI:58161"/>
        <dbReference type="ChEBI" id="CHEBI:58199"/>
    </reaction>
</comment>
<dbReference type="InterPro" id="IPR000277">
    <property type="entry name" value="Cys/Met-Metab_PyrdxlP-dep_enz"/>
</dbReference>
<comment type="pathway">
    <text evidence="5">Amino-acid biosynthesis; L-methionine biosynthesis via de novo pathway; L-homocysteine from L-cystathionine: step 1/1.</text>
</comment>
<dbReference type="GO" id="GO:0019450">
    <property type="term" value="P:L-cysteine catabolic process to pyruvate"/>
    <property type="evidence" value="ECO:0007669"/>
    <property type="project" value="TreeGrafter"/>
</dbReference>
<dbReference type="InterPro" id="IPR006233">
    <property type="entry name" value="Cys_b_lyase_bac"/>
</dbReference>
<proteinExistence type="inferred from homology"/>
<evidence type="ECO:0000313" key="12">
    <source>
        <dbReference type="Proteomes" id="UP000271152"/>
    </source>
</evidence>
<evidence type="ECO:0000256" key="1">
    <source>
        <dbReference type="ARBA" id="ARBA00001933"/>
    </source>
</evidence>
<dbReference type="InterPro" id="IPR015421">
    <property type="entry name" value="PyrdxlP-dep_Trfase_major"/>
</dbReference>
<dbReference type="Gene3D" id="3.90.1150.10">
    <property type="entry name" value="Aspartate Aminotransferase, domain 1"/>
    <property type="match status" value="1"/>
</dbReference>
<dbReference type="GO" id="GO:0030170">
    <property type="term" value="F:pyridoxal phosphate binding"/>
    <property type="evidence" value="ECO:0007669"/>
    <property type="project" value="InterPro"/>
</dbReference>
<evidence type="ECO:0000313" key="11">
    <source>
        <dbReference type="EMBL" id="RMU74315.1"/>
    </source>
</evidence>
<dbReference type="NCBIfam" id="TIGR01324">
    <property type="entry name" value="cysta_beta_ly_B"/>
    <property type="match status" value="1"/>
</dbReference>
<evidence type="ECO:0000256" key="3">
    <source>
        <dbReference type="ARBA" id="ARBA00022898"/>
    </source>
</evidence>
<dbReference type="FunFam" id="3.40.640.10:FF:000046">
    <property type="entry name" value="Cystathionine gamma-lyase"/>
    <property type="match status" value="1"/>
</dbReference>
<keyword evidence="4 11" id="KW-0456">Lyase</keyword>
<dbReference type="RefSeq" id="WP_024638283.1">
    <property type="nucleotide sequence ID" value="NZ_RBUG01000055.1"/>
</dbReference>
<dbReference type="InterPro" id="IPR054542">
    <property type="entry name" value="Cys_met_metab_PP"/>
</dbReference>
<comment type="cofactor">
    <cofactor evidence="1 9">
        <name>pyridoxal 5'-phosphate</name>
        <dbReference type="ChEBI" id="CHEBI:597326"/>
    </cofactor>
</comment>
<reference evidence="11 12" key="1">
    <citation type="submission" date="2018-08" db="EMBL/GenBank/DDBJ databases">
        <title>Recombination of ecologically and evolutionarily significant loci maintains genetic cohesion in the Pseudomonas syringae species complex.</title>
        <authorList>
            <person name="Dillon M."/>
            <person name="Thakur S."/>
            <person name="Almeida R.N.D."/>
            <person name="Weir B.S."/>
            <person name="Guttman D.S."/>
        </authorList>
    </citation>
    <scope>NUCLEOTIDE SEQUENCE [LARGE SCALE GENOMIC DNA]</scope>
    <source>
        <strain evidence="11 12">ICMP 11947</strain>
    </source>
</reference>
<evidence type="ECO:0000256" key="5">
    <source>
        <dbReference type="ARBA" id="ARBA00046315"/>
    </source>
</evidence>
<comment type="catalytic activity">
    <reaction evidence="7">
        <text>an S-substituted L-cysteine + H2O = a thiol + pyruvate + NH4(+)</text>
        <dbReference type="Rhea" id="RHEA:18121"/>
        <dbReference type="ChEBI" id="CHEBI:15361"/>
        <dbReference type="ChEBI" id="CHEBI:15377"/>
        <dbReference type="ChEBI" id="CHEBI:28938"/>
        <dbReference type="ChEBI" id="CHEBI:29256"/>
        <dbReference type="ChEBI" id="CHEBI:58717"/>
        <dbReference type="EC" id="4.4.1.13"/>
    </reaction>
</comment>
<dbReference type="GO" id="GO:0019346">
    <property type="term" value="P:transsulfuration"/>
    <property type="evidence" value="ECO:0007669"/>
    <property type="project" value="InterPro"/>
</dbReference>
<dbReference type="SUPFAM" id="SSF53383">
    <property type="entry name" value="PLP-dependent transferases"/>
    <property type="match status" value="1"/>
</dbReference>
<protein>
    <submittedName>
        <fullName evidence="11">Cystathionine beta-lyase</fullName>
    </submittedName>
</protein>
<dbReference type="Gene3D" id="3.40.640.10">
    <property type="entry name" value="Type I PLP-dependent aspartate aminotransferase-like (Major domain)"/>
    <property type="match status" value="1"/>
</dbReference>
<comment type="caution">
    <text evidence="11">The sequence shown here is derived from an EMBL/GenBank/DDBJ whole genome shotgun (WGS) entry which is preliminary data.</text>
</comment>
<evidence type="ECO:0000256" key="2">
    <source>
        <dbReference type="ARBA" id="ARBA00009077"/>
    </source>
</evidence>
<dbReference type="InterPro" id="IPR015422">
    <property type="entry name" value="PyrdxlP-dep_Trfase_small"/>
</dbReference>
<name>A0A3M5WXF9_9PSED</name>
<evidence type="ECO:0000256" key="9">
    <source>
        <dbReference type="RuleBase" id="RU362118"/>
    </source>
</evidence>
<organism evidence="11 12">
    <name type="scientific">Pseudomonas syringae pv. apii</name>
    <dbReference type="NCBI Taxonomy" id="81036"/>
    <lineage>
        <taxon>Bacteria</taxon>
        <taxon>Pseudomonadati</taxon>
        <taxon>Pseudomonadota</taxon>
        <taxon>Gammaproteobacteria</taxon>
        <taxon>Pseudomonadales</taxon>
        <taxon>Pseudomonadaceae</taxon>
        <taxon>Pseudomonas</taxon>
    </lineage>
</organism>
<keyword evidence="3 8" id="KW-0663">Pyridoxal phosphate</keyword>
<comment type="similarity">
    <text evidence="2 9">Belongs to the trans-sulfuration enzymes family.</text>
</comment>
<dbReference type="InterPro" id="IPR015424">
    <property type="entry name" value="PyrdxlP-dep_Trfase"/>
</dbReference>
<dbReference type="EMBL" id="RBUG01000055">
    <property type="protein sequence ID" value="RMU74315.1"/>
    <property type="molecule type" value="Genomic_DNA"/>
</dbReference>
<dbReference type="AlphaFoldDB" id="A0A3M5WXF9"/>
<accession>A0A3M5WXF9</accession>
<feature type="modified residue" description="N6-(pyridoxal phosphate)lysine" evidence="8">
    <location>
        <position position="213"/>
    </location>
</feature>
<evidence type="ECO:0000256" key="7">
    <source>
        <dbReference type="ARBA" id="ARBA00047625"/>
    </source>
</evidence>